<organism evidence="1 2">
    <name type="scientific">Vibrio lentus</name>
    <dbReference type="NCBI Taxonomy" id="136468"/>
    <lineage>
        <taxon>Bacteria</taxon>
        <taxon>Pseudomonadati</taxon>
        <taxon>Pseudomonadota</taxon>
        <taxon>Gammaproteobacteria</taxon>
        <taxon>Vibrionales</taxon>
        <taxon>Vibrionaceae</taxon>
        <taxon>Vibrio</taxon>
    </lineage>
</organism>
<dbReference type="AlphaFoldDB" id="A0A4U2ABJ3"/>
<dbReference type="RefSeq" id="WP_076668485.1">
    <property type="nucleotide sequence ID" value="NZ_JAJGZO010000012.1"/>
</dbReference>
<dbReference type="SUPFAM" id="SSF46689">
    <property type="entry name" value="Homeodomain-like"/>
    <property type="match status" value="1"/>
</dbReference>
<accession>A0A4U2ABJ3</accession>
<proteinExistence type="predicted"/>
<evidence type="ECO:0000313" key="1">
    <source>
        <dbReference type="EMBL" id="TKG12611.1"/>
    </source>
</evidence>
<comment type="caution">
    <text evidence="1">The sequence shown here is derived from an EMBL/GenBank/DDBJ whole genome shotgun (WGS) entry which is preliminary data.</text>
</comment>
<reference evidence="1 2" key="1">
    <citation type="submission" date="2019-04" db="EMBL/GenBank/DDBJ databases">
        <title>A reverse ecology approach based on a biological definition of microbial populations.</title>
        <authorList>
            <person name="Arevalo P."/>
            <person name="Vaninsberghe D."/>
            <person name="Elsherbini J."/>
            <person name="Gore J."/>
            <person name="Polz M."/>
        </authorList>
    </citation>
    <scope>NUCLEOTIDE SEQUENCE [LARGE SCALE GENOMIC DNA]</scope>
    <source>
        <strain evidence="1 2">10N.222.48.A1</strain>
    </source>
</reference>
<dbReference type="InterPro" id="IPR009057">
    <property type="entry name" value="Homeodomain-like_sf"/>
</dbReference>
<gene>
    <name evidence="1" type="ORF">FCV91_03115</name>
</gene>
<evidence type="ECO:0000313" key="2">
    <source>
        <dbReference type="Proteomes" id="UP000305840"/>
    </source>
</evidence>
<dbReference type="Proteomes" id="UP000305840">
    <property type="component" value="Unassembled WGS sequence"/>
</dbReference>
<dbReference type="Gene3D" id="1.10.357.10">
    <property type="entry name" value="Tetracycline Repressor, domain 2"/>
    <property type="match status" value="1"/>
</dbReference>
<sequence length="154" mass="16988">MARISAKEKEEKQKKYDEVVFNIFITEGWDAISYGRIAKEVGVTASSLQNYYPRLVDFGRALQGRVFPMVAHQLDFSSKEAFVSSWDVAIQGGGLFPSLVRMLIQSALEAETSPQTIQGIIRLKGILGQQMSPEDADSAIKSALGTTIITLMNQ</sequence>
<dbReference type="EMBL" id="SYVO01000006">
    <property type="protein sequence ID" value="TKG12611.1"/>
    <property type="molecule type" value="Genomic_DNA"/>
</dbReference>
<name>A0A4U2ABJ3_9VIBR</name>
<protein>
    <submittedName>
        <fullName evidence="1">TetR/AcrR family transcriptional regulator</fullName>
    </submittedName>
</protein>
<dbReference type="Pfam" id="PF18285">
    <property type="entry name" value="LuxT_C"/>
    <property type="match status" value="1"/>
</dbReference>